<comment type="subcellular location">
    <subcellularLocation>
        <location evidence="2">Cytoplasm</location>
    </subcellularLocation>
</comment>
<evidence type="ECO:0000256" key="5">
    <source>
        <dbReference type="ARBA" id="ARBA00023239"/>
    </source>
</evidence>
<evidence type="ECO:0000313" key="10">
    <source>
        <dbReference type="EMBL" id="EKX64979.1"/>
    </source>
</evidence>
<comment type="function">
    <text evidence="7">A cysteine desulfhydrase that generates hydrogen sulfide, H(2)S. The H(2)S produced by this enzyme modulates the balance between respiration and glycolysis, and contributes to redox homeostasis. Probably eliminates toxic levels of Cys (which can induce oxidative stress).</text>
</comment>
<dbReference type="Proteomes" id="UP000010411">
    <property type="component" value="Unassembled WGS sequence"/>
</dbReference>
<evidence type="ECO:0000256" key="4">
    <source>
        <dbReference type="ARBA" id="ARBA00022898"/>
    </source>
</evidence>
<dbReference type="InterPro" id="IPR036052">
    <property type="entry name" value="TrpB-like_PALP_sf"/>
</dbReference>
<dbReference type="InterPro" id="IPR047586">
    <property type="entry name" value="Cds1"/>
</dbReference>
<comment type="catalytic activity">
    <reaction evidence="7">
        <text>L-cysteine + H2O = hydrogen sulfide + pyruvate + NH4(+) + H(+)</text>
        <dbReference type="Rhea" id="RHEA:24931"/>
        <dbReference type="ChEBI" id="CHEBI:15361"/>
        <dbReference type="ChEBI" id="CHEBI:15377"/>
        <dbReference type="ChEBI" id="CHEBI:15378"/>
        <dbReference type="ChEBI" id="CHEBI:28938"/>
        <dbReference type="ChEBI" id="CHEBI:29919"/>
        <dbReference type="ChEBI" id="CHEBI:35235"/>
        <dbReference type="EC" id="4.4.1.1"/>
    </reaction>
</comment>
<evidence type="ECO:0000256" key="8">
    <source>
        <dbReference type="SAM" id="MobiDB-lite"/>
    </source>
</evidence>
<dbReference type="FunFam" id="3.40.50.1100:FF:000015">
    <property type="entry name" value="Cysteine synthase B"/>
    <property type="match status" value="1"/>
</dbReference>
<dbReference type="EC" id="4.4.1.1" evidence="7"/>
<comment type="cofactor">
    <cofactor evidence="1 7">
        <name>pyridoxal 5'-phosphate</name>
        <dbReference type="ChEBI" id="CHEBI:597326"/>
    </cofactor>
</comment>
<comment type="caution">
    <text evidence="10">The sequence shown here is derived from an EMBL/GenBank/DDBJ whole genome shotgun (WGS) entry which is preliminary data.</text>
</comment>
<dbReference type="PANTHER" id="PTHR10314">
    <property type="entry name" value="CYSTATHIONINE BETA-SYNTHASE"/>
    <property type="match status" value="1"/>
</dbReference>
<dbReference type="AlphaFoldDB" id="L1KWP3"/>
<feature type="modified residue" description="N6-(pyridoxal phosphate)lysine" evidence="7">
    <location>
        <position position="96"/>
    </location>
</feature>
<dbReference type="InterPro" id="IPR001926">
    <property type="entry name" value="TrpB-like_PALP"/>
</dbReference>
<dbReference type="GO" id="GO:0005737">
    <property type="term" value="C:cytoplasm"/>
    <property type="evidence" value="ECO:0007669"/>
    <property type="project" value="UniProtKB-SubCell"/>
</dbReference>
<keyword evidence="3 7" id="KW-0963">Cytoplasm</keyword>
<name>L1KWP3_9ACTN</name>
<dbReference type="Gene3D" id="3.40.50.1100">
    <property type="match status" value="2"/>
</dbReference>
<evidence type="ECO:0000256" key="7">
    <source>
        <dbReference type="HAMAP-Rule" id="MF_00868"/>
    </source>
</evidence>
<keyword evidence="5 7" id="KW-0456">Lyase</keyword>
<evidence type="ECO:0000256" key="3">
    <source>
        <dbReference type="ARBA" id="ARBA00022490"/>
    </source>
</evidence>
<protein>
    <recommendedName>
        <fullName evidence="7">L-cysteine desulfhydrase Cds1</fullName>
        <ecNumber evidence="7">4.4.1.1</ecNumber>
    </recommendedName>
</protein>
<dbReference type="PATRIC" id="fig|698759.3.peg.4370"/>
<feature type="domain" description="Tryptophan synthase beta chain-like PALP" evidence="9">
    <location>
        <begin position="67"/>
        <end position="358"/>
    </location>
</feature>
<dbReference type="GO" id="GO:0016829">
    <property type="term" value="F:lyase activity"/>
    <property type="evidence" value="ECO:0007669"/>
    <property type="project" value="UniProtKB-KW"/>
</dbReference>
<evidence type="ECO:0000256" key="2">
    <source>
        <dbReference type="ARBA" id="ARBA00004496"/>
    </source>
</evidence>
<dbReference type="GO" id="GO:0019450">
    <property type="term" value="P:L-cysteine catabolic process to pyruvate"/>
    <property type="evidence" value="ECO:0007669"/>
    <property type="project" value="UniProtKB-UniRule"/>
</dbReference>
<accession>L1KWP3</accession>
<keyword evidence="4 7" id="KW-0663">Pyridoxal phosphate</keyword>
<evidence type="ECO:0000256" key="6">
    <source>
        <dbReference type="ARBA" id="ARBA00055251"/>
    </source>
</evidence>
<reference evidence="10 11" key="1">
    <citation type="submission" date="2012-11" db="EMBL/GenBank/DDBJ databases">
        <authorList>
            <person name="Huguet-Tapia J.C."/>
            <person name="Durkin A.S."/>
            <person name="Pettis G.S."/>
            <person name="Badger J.H."/>
        </authorList>
    </citation>
    <scope>NUCLEOTIDE SEQUENCE [LARGE SCALE GENOMIC DNA]</scope>
    <source>
        <strain evidence="10 11">91-03</strain>
    </source>
</reference>
<evidence type="ECO:0000259" key="9">
    <source>
        <dbReference type="Pfam" id="PF00291"/>
    </source>
</evidence>
<organism evidence="10 11">
    <name type="scientific">Streptomyces ipomoeae 91-03</name>
    <dbReference type="NCBI Taxonomy" id="698759"/>
    <lineage>
        <taxon>Bacteria</taxon>
        <taxon>Bacillati</taxon>
        <taxon>Actinomycetota</taxon>
        <taxon>Actinomycetes</taxon>
        <taxon>Kitasatosporales</taxon>
        <taxon>Streptomycetaceae</taxon>
        <taxon>Streptomyces</taxon>
    </lineage>
</organism>
<evidence type="ECO:0000313" key="11">
    <source>
        <dbReference type="Proteomes" id="UP000010411"/>
    </source>
</evidence>
<sequence>MRKVSIIGTSDAAHAVGASREEPAVSTPQTTRPGVTLDVDRSDSEYRTWLKEAVRKVQADANRSADTHLLRFPLPEHWGIDLYLKDESTHPTGSLKHRLARSLFLYGLCNGWIRPGRPVIEASSGSTAVSEAYFAKLIGVPFIAVMPRTTSPEKIRLIEFHGGSCHFVDDSRKMYEESARLAVETGGHYMDQFTYAERATDWRGNNNIAESVFRQLELERFPEPAWIVATAGTGGTSATIARYVHYMQYDTRVCVADPENSCFFEGWTTGDPDVTCDCGSRIEGIGRPRMEPSFVPGVVDRMMKVPDAASVAAVRALEQAIGRKAGGSTGTGLWSALKIIAEMVAEGRRGSVVTLLCDPGDRYLDKYYSDQWLAEQGLDIAPYARAIDTLLQTGVWTD</sequence>
<dbReference type="EMBL" id="AEJC01000327">
    <property type="protein sequence ID" value="EKX64979.1"/>
    <property type="molecule type" value="Genomic_DNA"/>
</dbReference>
<feature type="region of interest" description="Disordered" evidence="8">
    <location>
        <begin position="1"/>
        <end position="33"/>
    </location>
</feature>
<gene>
    <name evidence="7" type="primary">cds1</name>
    <name evidence="10" type="ORF">STRIP9103_00616</name>
</gene>
<dbReference type="GO" id="GO:0030170">
    <property type="term" value="F:pyridoxal phosphate binding"/>
    <property type="evidence" value="ECO:0007669"/>
    <property type="project" value="UniProtKB-UniRule"/>
</dbReference>
<dbReference type="HAMAP" id="MF_00868">
    <property type="entry name" value="Cds1"/>
    <property type="match status" value="1"/>
</dbReference>
<evidence type="ECO:0000256" key="1">
    <source>
        <dbReference type="ARBA" id="ARBA00001933"/>
    </source>
</evidence>
<proteinExistence type="inferred from homology"/>
<keyword evidence="11" id="KW-1185">Reference proteome</keyword>
<dbReference type="SUPFAM" id="SSF53686">
    <property type="entry name" value="Tryptophan synthase beta subunit-like PLP-dependent enzymes"/>
    <property type="match status" value="1"/>
</dbReference>
<dbReference type="Pfam" id="PF00291">
    <property type="entry name" value="PALP"/>
    <property type="match status" value="1"/>
</dbReference>
<comment type="similarity">
    <text evidence="7">Belongs to the cysteine synthase/cystathionine beta-synthase family. Cds1 subfamily.</text>
</comment>
<comment type="function">
    <text evidence="6">A cysteine desulfhydrase that generates hydrogen sulfide, H(2)S. The H(2)S produced by this enzyme stimulates respiration in M.tuberculosis, mediated primarily via cytochrome bd with a lesser contribution from cytochrome bc1/aa3. H(2)S modulates the balance between respiration and glycolysis, and also contributes to redox homeostasis. Probably eliminates toxic levels of Cys (which can induce oxidative stress).</text>
</comment>
<dbReference type="InterPro" id="IPR050214">
    <property type="entry name" value="Cys_Synth/Cystath_Beta-Synth"/>
</dbReference>